<dbReference type="InterPro" id="IPR011856">
    <property type="entry name" value="tRNA_endonuc-like_dom_sf"/>
</dbReference>
<evidence type="ECO:0000259" key="1">
    <source>
        <dbReference type="Pfam" id="PF04471"/>
    </source>
</evidence>
<feature type="domain" description="Restriction endonuclease type IV Mrr" evidence="1">
    <location>
        <begin position="17"/>
        <end position="130"/>
    </location>
</feature>
<dbReference type="GO" id="GO:0004519">
    <property type="term" value="F:endonuclease activity"/>
    <property type="evidence" value="ECO:0007669"/>
    <property type="project" value="InterPro"/>
</dbReference>
<dbReference type="GO" id="GO:0009307">
    <property type="term" value="P:DNA restriction-modification system"/>
    <property type="evidence" value="ECO:0007669"/>
    <property type="project" value="InterPro"/>
</dbReference>
<accession>A0A0F9SKJ8</accession>
<reference evidence="2" key="1">
    <citation type="journal article" date="2015" name="Nature">
        <title>Complex archaea that bridge the gap between prokaryotes and eukaryotes.</title>
        <authorList>
            <person name="Spang A."/>
            <person name="Saw J.H."/>
            <person name="Jorgensen S.L."/>
            <person name="Zaremba-Niedzwiedzka K."/>
            <person name="Martijn J."/>
            <person name="Lind A.E."/>
            <person name="van Eijk R."/>
            <person name="Schleper C."/>
            <person name="Guy L."/>
            <person name="Ettema T.J."/>
        </authorList>
    </citation>
    <scope>NUCLEOTIDE SEQUENCE</scope>
</reference>
<dbReference type="Gene3D" id="3.40.1350.10">
    <property type="match status" value="1"/>
</dbReference>
<dbReference type="InterPro" id="IPR007560">
    <property type="entry name" value="Restrct_endonuc_IV_Mrr"/>
</dbReference>
<comment type="caution">
    <text evidence="2">The sequence shown here is derived from an EMBL/GenBank/DDBJ whole genome shotgun (WGS) entry which is preliminary data.</text>
</comment>
<evidence type="ECO:0000313" key="2">
    <source>
        <dbReference type="EMBL" id="KKN69505.1"/>
    </source>
</evidence>
<sequence length="489" mass="57528">MTKGKPTKTTNPIHFEDLDPKRFEDLVRELIYDFRDWQTIEATGKGGGDDGFDIRAYERTSRTTTDDDGNEVVRPMDGNPWMIQCKREKTIPPSKIKKILEDVDPKNPPYGYILAAATNFSKKAYDTFRDELTKLGVLEFYLWGNATLETELHQPKNDRILFTFFGISNVRRRRSRATEIRSEVTNKNRVMRVLGDQPSHSWILARDSKDRHYPYESSYADFEERPRWKDYEVVELHPRGVIVSIKQCYAWFDEKRKTFDIAEPPIFISNPHNQIQDNERDREIREAIGLVRDFWERLPKKNQVMFHLNGIVRYEDMLVIDDKGDNWNEVPHIFVDFEEGSPVSGTLKYLEKGQRDISLDKFSRQSVFPQSFPEPQFGEIHDEEGLALPNGLSEQIVNFRGNLDTLYDVDGRFAHLKPNDVAVVRFGHKDDRFIQITHRYKLSGSFMLRDEPHLAWQIKQQIEREPTADDMIDVLEFRNCYEHQWKGRN</sequence>
<dbReference type="EMBL" id="LAZR01000424">
    <property type="protein sequence ID" value="KKN69505.1"/>
    <property type="molecule type" value="Genomic_DNA"/>
</dbReference>
<protein>
    <recommendedName>
        <fullName evidence="1">Restriction endonuclease type IV Mrr domain-containing protein</fullName>
    </recommendedName>
</protein>
<dbReference type="GO" id="GO:0003677">
    <property type="term" value="F:DNA binding"/>
    <property type="evidence" value="ECO:0007669"/>
    <property type="project" value="InterPro"/>
</dbReference>
<gene>
    <name evidence="2" type="ORF">LCGC14_0440010</name>
</gene>
<proteinExistence type="predicted"/>
<dbReference type="AlphaFoldDB" id="A0A0F9SKJ8"/>
<dbReference type="Pfam" id="PF04471">
    <property type="entry name" value="Mrr_cat"/>
    <property type="match status" value="1"/>
</dbReference>
<name>A0A0F9SKJ8_9ZZZZ</name>
<organism evidence="2">
    <name type="scientific">marine sediment metagenome</name>
    <dbReference type="NCBI Taxonomy" id="412755"/>
    <lineage>
        <taxon>unclassified sequences</taxon>
        <taxon>metagenomes</taxon>
        <taxon>ecological metagenomes</taxon>
    </lineage>
</organism>